<dbReference type="InterPro" id="IPR044878">
    <property type="entry name" value="UbiA_sf"/>
</dbReference>
<dbReference type="RefSeq" id="WP_145022758.1">
    <property type="nucleotide sequence ID" value="NZ_VLLN01000012.1"/>
</dbReference>
<evidence type="ECO:0000256" key="6">
    <source>
        <dbReference type="ARBA" id="ARBA00022692"/>
    </source>
</evidence>
<dbReference type="PANTHER" id="PTHR43448">
    <property type="entry name" value="PROTOHEME IX FARNESYLTRANSFERASE, MITOCHONDRIAL"/>
    <property type="match status" value="1"/>
</dbReference>
<evidence type="ECO:0000256" key="1">
    <source>
        <dbReference type="ARBA" id="ARBA00004651"/>
    </source>
</evidence>
<organism evidence="15 16">
    <name type="scientific">Geobacter argillaceus</name>
    <dbReference type="NCBI Taxonomy" id="345631"/>
    <lineage>
        <taxon>Bacteria</taxon>
        <taxon>Pseudomonadati</taxon>
        <taxon>Thermodesulfobacteriota</taxon>
        <taxon>Desulfuromonadia</taxon>
        <taxon>Geobacterales</taxon>
        <taxon>Geobacteraceae</taxon>
        <taxon>Geobacter</taxon>
    </lineage>
</organism>
<dbReference type="Pfam" id="PF01040">
    <property type="entry name" value="UbiA"/>
    <property type="match status" value="1"/>
</dbReference>
<comment type="caution">
    <text evidence="15">The sequence shown here is derived from an EMBL/GenBank/DDBJ whole genome shotgun (WGS) entry which is preliminary data.</text>
</comment>
<evidence type="ECO:0000256" key="14">
    <source>
        <dbReference type="HAMAP-Rule" id="MF_00154"/>
    </source>
</evidence>
<feature type="transmembrane region" description="Helical" evidence="14">
    <location>
        <begin position="37"/>
        <end position="58"/>
    </location>
</feature>
<feature type="transmembrane region" description="Helical" evidence="14">
    <location>
        <begin position="105"/>
        <end position="123"/>
    </location>
</feature>
<feature type="transmembrane region" description="Helical" evidence="14">
    <location>
        <begin position="79"/>
        <end position="99"/>
    </location>
</feature>
<keyword evidence="5 14" id="KW-0808">Transferase</keyword>
<accession>A0A562VM41</accession>
<keyword evidence="16" id="KW-1185">Reference proteome</keyword>
<dbReference type="EC" id="2.5.1.141" evidence="3 14"/>
<keyword evidence="7 14" id="KW-1133">Transmembrane helix</keyword>
<evidence type="ECO:0000256" key="10">
    <source>
        <dbReference type="ARBA" id="ARBA00030253"/>
    </source>
</evidence>
<keyword evidence="8 14" id="KW-0350">Heme biosynthesis</keyword>
<dbReference type="EMBL" id="VLLN01000012">
    <property type="protein sequence ID" value="TWJ19033.1"/>
    <property type="molecule type" value="Genomic_DNA"/>
</dbReference>
<feature type="transmembrane region" description="Helical" evidence="14">
    <location>
        <begin position="130"/>
        <end position="148"/>
    </location>
</feature>
<evidence type="ECO:0000256" key="7">
    <source>
        <dbReference type="ARBA" id="ARBA00022989"/>
    </source>
</evidence>
<dbReference type="Proteomes" id="UP000319449">
    <property type="component" value="Unassembled WGS sequence"/>
</dbReference>
<dbReference type="AlphaFoldDB" id="A0A562VM41"/>
<dbReference type="InterPro" id="IPR030470">
    <property type="entry name" value="UbiA_prenylTrfase_CS"/>
</dbReference>
<comment type="similarity">
    <text evidence="14">Belongs to the UbiA prenyltransferase family. Protoheme IX farnesyltransferase subfamily.</text>
</comment>
<comment type="subcellular location">
    <subcellularLocation>
        <location evidence="1 14">Cell membrane</location>
        <topology evidence="1 14">Multi-pass membrane protein</topology>
    </subcellularLocation>
</comment>
<keyword evidence="4 14" id="KW-1003">Cell membrane</keyword>
<comment type="miscellaneous">
    <text evidence="14">Carbon 2 of the heme B porphyrin ring is defined according to the Fischer nomenclature.</text>
</comment>
<evidence type="ECO:0000256" key="2">
    <source>
        <dbReference type="ARBA" id="ARBA00004919"/>
    </source>
</evidence>
<evidence type="ECO:0000256" key="12">
    <source>
        <dbReference type="ARBA" id="ARBA00042475"/>
    </source>
</evidence>
<dbReference type="Gene3D" id="1.10.357.140">
    <property type="entry name" value="UbiA prenyltransferase"/>
    <property type="match status" value="1"/>
</dbReference>
<feature type="transmembrane region" description="Helical" evidence="14">
    <location>
        <begin position="206"/>
        <end position="226"/>
    </location>
</feature>
<dbReference type="GO" id="GO:0048034">
    <property type="term" value="P:heme O biosynthetic process"/>
    <property type="evidence" value="ECO:0007669"/>
    <property type="project" value="UniProtKB-UniRule"/>
</dbReference>
<comment type="pathway">
    <text evidence="2 14">Porphyrin-containing compound metabolism; heme O biosynthesis; heme O from protoheme: step 1/1.</text>
</comment>
<feature type="transmembrane region" description="Helical" evidence="14">
    <location>
        <begin position="253"/>
        <end position="271"/>
    </location>
</feature>
<sequence>MIRSMMRLFRLRLALLNGVAAAGGYCLFPSALAQGALWAVVAGVTLLAAGGSALNQVMERDIDRLMARTSRRPLPNGDLSPATATAIGVATLLAGLLVLGAEDKTLPSLLGAVAVAWYLGVYTPLKRHTPFALAVGGVCGAVPPVIGWCNAGGEPTDYRIMLLAGLLYLWQIPHFWLFQRRHAEEYRCAGIPLFDPRLPEFGIAGLFRLWLLALAAASLLLPAFGIIEGNAARWYLAVPVGLCILAYSRSEDLLGPGINLFPLLVTLALVFQR</sequence>
<evidence type="ECO:0000256" key="8">
    <source>
        <dbReference type="ARBA" id="ARBA00023133"/>
    </source>
</evidence>
<feature type="transmembrane region" description="Helical" evidence="14">
    <location>
        <begin position="160"/>
        <end position="178"/>
    </location>
</feature>
<name>A0A562VM41_9BACT</name>
<protein>
    <recommendedName>
        <fullName evidence="11 14">Protoheme IX farnesyltransferase</fullName>
        <ecNumber evidence="3 14">2.5.1.141</ecNumber>
    </recommendedName>
    <alternativeName>
        <fullName evidence="12 14">Heme B farnesyltransferase</fullName>
    </alternativeName>
    <alternativeName>
        <fullName evidence="10 14">Heme O synthase</fullName>
    </alternativeName>
</protein>
<dbReference type="CDD" id="cd13957">
    <property type="entry name" value="PT_UbiA_Cox10"/>
    <property type="match status" value="1"/>
</dbReference>
<comment type="function">
    <text evidence="14">Converts heme B (protoheme IX) to heme O by substitution of the vinyl group on carbon 2 of heme B porphyrin ring with a hydroxyethyl farnesyl side group.</text>
</comment>
<reference evidence="15 16" key="1">
    <citation type="submission" date="2019-07" db="EMBL/GenBank/DDBJ databases">
        <title>Genomic Encyclopedia of Archaeal and Bacterial Type Strains, Phase II (KMG-II): from individual species to whole genera.</title>
        <authorList>
            <person name="Goeker M."/>
        </authorList>
    </citation>
    <scope>NUCLEOTIDE SEQUENCE [LARGE SCALE GENOMIC DNA]</scope>
    <source>
        <strain evidence="15 16">ATCC BAA-1139</strain>
    </source>
</reference>
<dbReference type="HAMAP" id="MF_00154">
    <property type="entry name" value="CyoE_CtaB"/>
    <property type="match status" value="1"/>
</dbReference>
<evidence type="ECO:0000256" key="5">
    <source>
        <dbReference type="ARBA" id="ARBA00022679"/>
    </source>
</evidence>
<evidence type="ECO:0000256" key="11">
    <source>
        <dbReference type="ARBA" id="ARBA00040810"/>
    </source>
</evidence>
<evidence type="ECO:0000313" key="15">
    <source>
        <dbReference type="EMBL" id="TWJ19033.1"/>
    </source>
</evidence>
<keyword evidence="9 14" id="KW-0472">Membrane</keyword>
<evidence type="ECO:0000256" key="9">
    <source>
        <dbReference type="ARBA" id="ARBA00023136"/>
    </source>
</evidence>
<evidence type="ECO:0000256" key="13">
    <source>
        <dbReference type="ARBA" id="ARBA00047690"/>
    </source>
</evidence>
<dbReference type="PANTHER" id="PTHR43448:SF7">
    <property type="entry name" value="4-HYDROXYBENZOATE SOLANESYLTRANSFERASE"/>
    <property type="match status" value="1"/>
</dbReference>
<keyword evidence="6 14" id="KW-0812">Transmembrane</keyword>
<dbReference type="OrthoDB" id="9814417at2"/>
<dbReference type="InterPro" id="IPR006369">
    <property type="entry name" value="Protohaem_IX_farnesylTrfase"/>
</dbReference>
<evidence type="ECO:0000313" key="16">
    <source>
        <dbReference type="Proteomes" id="UP000319449"/>
    </source>
</evidence>
<dbReference type="UniPathway" id="UPA00834">
    <property type="reaction ID" value="UER00712"/>
</dbReference>
<dbReference type="PROSITE" id="PS00943">
    <property type="entry name" value="UBIA"/>
    <property type="match status" value="1"/>
</dbReference>
<proteinExistence type="inferred from homology"/>
<evidence type="ECO:0000256" key="4">
    <source>
        <dbReference type="ARBA" id="ARBA00022475"/>
    </source>
</evidence>
<dbReference type="GO" id="GO:0005886">
    <property type="term" value="C:plasma membrane"/>
    <property type="evidence" value="ECO:0007669"/>
    <property type="project" value="UniProtKB-SubCell"/>
</dbReference>
<evidence type="ECO:0000256" key="3">
    <source>
        <dbReference type="ARBA" id="ARBA00012292"/>
    </source>
</evidence>
<dbReference type="GO" id="GO:0008495">
    <property type="term" value="F:protoheme IX farnesyltransferase activity"/>
    <property type="evidence" value="ECO:0007669"/>
    <property type="project" value="UniProtKB-UniRule"/>
</dbReference>
<comment type="catalytic activity">
    <reaction evidence="13 14">
        <text>heme b + (2E,6E)-farnesyl diphosphate + H2O = Fe(II)-heme o + diphosphate</text>
        <dbReference type="Rhea" id="RHEA:28070"/>
        <dbReference type="ChEBI" id="CHEBI:15377"/>
        <dbReference type="ChEBI" id="CHEBI:33019"/>
        <dbReference type="ChEBI" id="CHEBI:60344"/>
        <dbReference type="ChEBI" id="CHEBI:60530"/>
        <dbReference type="ChEBI" id="CHEBI:175763"/>
        <dbReference type="EC" id="2.5.1.141"/>
    </reaction>
</comment>
<dbReference type="InterPro" id="IPR000537">
    <property type="entry name" value="UbiA_prenyltransferase"/>
</dbReference>
<gene>
    <name evidence="14" type="primary">ctaB</name>
    <name evidence="15" type="ORF">JN12_02252</name>
</gene>